<dbReference type="OrthoDB" id="8123153at2759"/>
<proteinExistence type="predicted"/>
<dbReference type="Proteomes" id="UP001152798">
    <property type="component" value="Chromosome 6"/>
</dbReference>
<evidence type="ECO:0000313" key="3">
    <source>
        <dbReference type="Proteomes" id="UP001152798"/>
    </source>
</evidence>
<protein>
    <submittedName>
        <fullName evidence="2">Uncharacterized protein</fullName>
    </submittedName>
</protein>
<evidence type="ECO:0000313" key="2">
    <source>
        <dbReference type="EMBL" id="CAH1405993.1"/>
    </source>
</evidence>
<feature type="region of interest" description="Disordered" evidence="1">
    <location>
        <begin position="1"/>
        <end position="40"/>
    </location>
</feature>
<dbReference type="AlphaFoldDB" id="A0A9P0HPX8"/>
<gene>
    <name evidence="2" type="ORF">NEZAVI_LOCUS14041</name>
</gene>
<name>A0A9P0HPX8_NEZVI</name>
<evidence type="ECO:0000256" key="1">
    <source>
        <dbReference type="SAM" id="MobiDB-lite"/>
    </source>
</evidence>
<keyword evidence="3" id="KW-1185">Reference proteome</keyword>
<accession>A0A9P0HPX8</accession>
<feature type="compositionally biased region" description="Gly residues" evidence="1">
    <location>
        <begin position="25"/>
        <end position="34"/>
    </location>
</feature>
<organism evidence="2 3">
    <name type="scientific">Nezara viridula</name>
    <name type="common">Southern green stink bug</name>
    <name type="synonym">Cimex viridulus</name>
    <dbReference type="NCBI Taxonomy" id="85310"/>
    <lineage>
        <taxon>Eukaryota</taxon>
        <taxon>Metazoa</taxon>
        <taxon>Ecdysozoa</taxon>
        <taxon>Arthropoda</taxon>
        <taxon>Hexapoda</taxon>
        <taxon>Insecta</taxon>
        <taxon>Pterygota</taxon>
        <taxon>Neoptera</taxon>
        <taxon>Paraneoptera</taxon>
        <taxon>Hemiptera</taxon>
        <taxon>Heteroptera</taxon>
        <taxon>Panheteroptera</taxon>
        <taxon>Pentatomomorpha</taxon>
        <taxon>Pentatomoidea</taxon>
        <taxon>Pentatomidae</taxon>
        <taxon>Pentatominae</taxon>
        <taxon>Nezara</taxon>
    </lineage>
</organism>
<sequence length="123" mass="13580">MYSQAAGPSGLGFWDHRRLSSSGPTVGGRGAEGGGHPRHHRQFALAPRRGHRWGFPPSVLSSLSSVCCTSVCRLARNMIISKDLFLLGDQDYLRLPKDEKRAMARPTTTKNLRSVPHLCLHPH</sequence>
<reference evidence="2" key="1">
    <citation type="submission" date="2022-01" db="EMBL/GenBank/DDBJ databases">
        <authorList>
            <person name="King R."/>
        </authorList>
    </citation>
    <scope>NUCLEOTIDE SEQUENCE</scope>
</reference>
<dbReference type="EMBL" id="OV725082">
    <property type="protein sequence ID" value="CAH1405993.1"/>
    <property type="molecule type" value="Genomic_DNA"/>
</dbReference>